<keyword evidence="3" id="KW-1185">Reference proteome</keyword>
<dbReference type="EMBL" id="BMXI01000011">
    <property type="protein sequence ID" value="GHC58250.1"/>
    <property type="molecule type" value="Genomic_DNA"/>
</dbReference>
<reference evidence="2" key="2">
    <citation type="submission" date="2020-09" db="EMBL/GenBank/DDBJ databases">
        <authorList>
            <person name="Sun Q."/>
            <person name="Kim S."/>
        </authorList>
    </citation>
    <scope>NUCLEOTIDE SEQUENCE</scope>
    <source>
        <strain evidence="2">KCTC 12988</strain>
    </source>
</reference>
<evidence type="ECO:0000313" key="2">
    <source>
        <dbReference type="EMBL" id="GHC58250.1"/>
    </source>
</evidence>
<evidence type="ECO:0000313" key="3">
    <source>
        <dbReference type="Proteomes" id="UP000644507"/>
    </source>
</evidence>
<name>A0A918TQ27_9BACT</name>
<feature type="region of interest" description="Disordered" evidence="1">
    <location>
        <begin position="64"/>
        <end position="83"/>
    </location>
</feature>
<dbReference type="AlphaFoldDB" id="A0A918TQ27"/>
<evidence type="ECO:0000256" key="1">
    <source>
        <dbReference type="SAM" id="MobiDB-lite"/>
    </source>
</evidence>
<accession>A0A918TQ27</accession>
<gene>
    <name evidence="2" type="ORF">GCM10007100_26470</name>
</gene>
<dbReference type="Proteomes" id="UP000644507">
    <property type="component" value="Unassembled WGS sequence"/>
</dbReference>
<reference evidence="2" key="1">
    <citation type="journal article" date="2014" name="Int. J. Syst. Evol. Microbiol.">
        <title>Complete genome sequence of Corynebacterium casei LMG S-19264T (=DSM 44701T), isolated from a smear-ripened cheese.</title>
        <authorList>
            <consortium name="US DOE Joint Genome Institute (JGI-PGF)"/>
            <person name="Walter F."/>
            <person name="Albersmeier A."/>
            <person name="Kalinowski J."/>
            <person name="Ruckert C."/>
        </authorList>
    </citation>
    <scope>NUCLEOTIDE SEQUENCE</scope>
    <source>
        <strain evidence="2">KCTC 12988</strain>
    </source>
</reference>
<sequence length="191" mass="21033">MGIGGATWFFSNLKPNMTMQNQVSHMIAIVAALSLGSSGSWGQEGRQLSREELLAARAASEARQAKLKPSVPKENKSHPTQSGILDRSTIIVSERHWTCVPKGAVLYAAPEHKNRLGAESKGTYLDFNRFIERNRGWLVTYGVSLQQARGKSPISEDTRKSFATCGRTVISVFRGGPISTRPYQEEEVVVK</sequence>
<proteinExistence type="predicted"/>
<comment type="caution">
    <text evidence="2">The sequence shown here is derived from an EMBL/GenBank/DDBJ whole genome shotgun (WGS) entry which is preliminary data.</text>
</comment>
<protein>
    <submittedName>
        <fullName evidence="2">Uncharacterized protein</fullName>
    </submittedName>
</protein>
<organism evidence="2 3">
    <name type="scientific">Roseibacillus persicicus</name>
    <dbReference type="NCBI Taxonomy" id="454148"/>
    <lineage>
        <taxon>Bacteria</taxon>
        <taxon>Pseudomonadati</taxon>
        <taxon>Verrucomicrobiota</taxon>
        <taxon>Verrucomicrobiia</taxon>
        <taxon>Verrucomicrobiales</taxon>
        <taxon>Verrucomicrobiaceae</taxon>
        <taxon>Roseibacillus</taxon>
    </lineage>
</organism>